<gene>
    <name evidence="2" type="ORF">GCM10022255_099430</name>
</gene>
<proteinExistence type="predicted"/>
<name>A0ABP8DRN2_9ACTN</name>
<evidence type="ECO:0000259" key="1">
    <source>
        <dbReference type="Pfam" id="PF13460"/>
    </source>
</evidence>
<dbReference type="InterPro" id="IPR016040">
    <property type="entry name" value="NAD(P)-bd_dom"/>
</dbReference>
<dbReference type="EMBL" id="BAABAT010000052">
    <property type="protein sequence ID" value="GAA4262511.1"/>
    <property type="molecule type" value="Genomic_DNA"/>
</dbReference>
<evidence type="ECO:0000313" key="3">
    <source>
        <dbReference type="Proteomes" id="UP001500620"/>
    </source>
</evidence>
<dbReference type="PANTHER" id="PTHR47129:SF1">
    <property type="entry name" value="NMRA-LIKE DOMAIN-CONTAINING PROTEIN"/>
    <property type="match status" value="1"/>
</dbReference>
<keyword evidence="3" id="KW-1185">Reference proteome</keyword>
<dbReference type="SUPFAM" id="SSF51735">
    <property type="entry name" value="NAD(P)-binding Rossmann-fold domains"/>
    <property type="match status" value="1"/>
</dbReference>
<dbReference type="Gene3D" id="3.40.50.720">
    <property type="entry name" value="NAD(P)-binding Rossmann-like Domain"/>
    <property type="match status" value="1"/>
</dbReference>
<feature type="domain" description="NAD(P)-binding" evidence="1">
    <location>
        <begin position="6"/>
        <end position="139"/>
    </location>
</feature>
<dbReference type="PANTHER" id="PTHR47129">
    <property type="entry name" value="QUINONE OXIDOREDUCTASE 2"/>
    <property type="match status" value="1"/>
</dbReference>
<dbReference type="Pfam" id="PF13460">
    <property type="entry name" value="NAD_binding_10"/>
    <property type="match status" value="1"/>
</dbReference>
<evidence type="ECO:0000313" key="2">
    <source>
        <dbReference type="EMBL" id="GAA4262511.1"/>
    </source>
</evidence>
<dbReference type="InterPro" id="IPR036291">
    <property type="entry name" value="NAD(P)-bd_dom_sf"/>
</dbReference>
<dbReference type="RefSeq" id="WP_345140041.1">
    <property type="nucleotide sequence ID" value="NZ_BAABAT010000052.1"/>
</dbReference>
<accession>A0ABP8DRN2</accession>
<organism evidence="2 3">
    <name type="scientific">Dactylosporangium darangshiense</name>
    <dbReference type="NCBI Taxonomy" id="579108"/>
    <lineage>
        <taxon>Bacteria</taxon>
        <taxon>Bacillati</taxon>
        <taxon>Actinomycetota</taxon>
        <taxon>Actinomycetes</taxon>
        <taxon>Micromonosporales</taxon>
        <taxon>Micromonosporaceae</taxon>
        <taxon>Dactylosporangium</taxon>
    </lineage>
</organism>
<dbReference type="InterPro" id="IPR052718">
    <property type="entry name" value="NmrA-type_oxidoreductase"/>
</dbReference>
<sequence length="285" mass="30002">MIIVTGGNGPFGRAVINKLGTGREVAASLRDAGKAQALREQGVAVRQGDFGRPGTLTDAFVNGDVILINATYYGTAPDVRRQHMRDALEAAVAAGAKRIVVTSWQDAERSTIPSTADFPETERAVRELPVAWTIVRVGYGLAAALARDVIAGRRDGVLTAPAGDARLAVGATEDQGEAVARILAGEDGVHDHRTYDLTGPDTIGWEELAAMGGVEYRPETDADYRARSVANGFPPHVADQLLALYGSIRSGWAGTPTGDLAALLGRTSITASEAVRQAVAGWNWS</sequence>
<protein>
    <submittedName>
        <fullName evidence="2">NAD(P)H-binding protein</fullName>
    </submittedName>
</protein>
<reference evidence="3" key="1">
    <citation type="journal article" date="2019" name="Int. J. Syst. Evol. Microbiol.">
        <title>The Global Catalogue of Microorganisms (GCM) 10K type strain sequencing project: providing services to taxonomists for standard genome sequencing and annotation.</title>
        <authorList>
            <consortium name="The Broad Institute Genomics Platform"/>
            <consortium name="The Broad Institute Genome Sequencing Center for Infectious Disease"/>
            <person name="Wu L."/>
            <person name="Ma J."/>
        </authorList>
    </citation>
    <scope>NUCLEOTIDE SEQUENCE [LARGE SCALE GENOMIC DNA]</scope>
    <source>
        <strain evidence="3">JCM 17441</strain>
    </source>
</reference>
<comment type="caution">
    <text evidence="2">The sequence shown here is derived from an EMBL/GenBank/DDBJ whole genome shotgun (WGS) entry which is preliminary data.</text>
</comment>
<dbReference type="Gene3D" id="3.90.25.10">
    <property type="entry name" value="UDP-galactose 4-epimerase, domain 1"/>
    <property type="match status" value="1"/>
</dbReference>
<dbReference type="Proteomes" id="UP001500620">
    <property type="component" value="Unassembled WGS sequence"/>
</dbReference>